<keyword evidence="2" id="KW-0472">Membrane</keyword>
<protein>
    <submittedName>
        <fullName evidence="5">Unannotated protein</fullName>
    </submittedName>
</protein>
<keyword evidence="2" id="KW-0812">Transmembrane</keyword>
<dbReference type="EMBL" id="CAFBNS010000026">
    <property type="protein sequence ID" value="CAB4956186.1"/>
    <property type="molecule type" value="Genomic_DNA"/>
</dbReference>
<accession>A0A6J6H3T4</accession>
<dbReference type="EMBL" id="CAEZSC010000015">
    <property type="protein sequence ID" value="CAB4531832.1"/>
    <property type="molecule type" value="Genomic_DNA"/>
</dbReference>
<evidence type="ECO:0000313" key="3">
    <source>
        <dbReference type="EMBL" id="CAB4531832.1"/>
    </source>
</evidence>
<feature type="region of interest" description="Disordered" evidence="1">
    <location>
        <begin position="1"/>
        <end position="22"/>
    </location>
</feature>
<name>A0A6J6H3T4_9ZZZZ</name>
<organism evidence="5">
    <name type="scientific">freshwater metagenome</name>
    <dbReference type="NCBI Taxonomy" id="449393"/>
    <lineage>
        <taxon>unclassified sequences</taxon>
        <taxon>metagenomes</taxon>
        <taxon>ecological metagenomes</taxon>
    </lineage>
</organism>
<evidence type="ECO:0000313" key="6">
    <source>
        <dbReference type="EMBL" id="CAB4717844.1"/>
    </source>
</evidence>
<evidence type="ECO:0000313" key="7">
    <source>
        <dbReference type="EMBL" id="CAB4956186.1"/>
    </source>
</evidence>
<evidence type="ECO:0000313" key="4">
    <source>
        <dbReference type="EMBL" id="CAB4589442.1"/>
    </source>
</evidence>
<proteinExistence type="predicted"/>
<evidence type="ECO:0000313" key="8">
    <source>
        <dbReference type="EMBL" id="CAB5009216.1"/>
    </source>
</evidence>
<evidence type="ECO:0000256" key="2">
    <source>
        <dbReference type="SAM" id="Phobius"/>
    </source>
</evidence>
<dbReference type="EMBL" id="CAEZUY010000010">
    <property type="protein sequence ID" value="CAB4608357.1"/>
    <property type="molecule type" value="Genomic_DNA"/>
</dbReference>
<reference evidence="5" key="1">
    <citation type="submission" date="2020-05" db="EMBL/GenBank/DDBJ databases">
        <authorList>
            <person name="Chiriac C."/>
            <person name="Salcher M."/>
            <person name="Ghai R."/>
            <person name="Kavagutti S V."/>
        </authorList>
    </citation>
    <scope>NUCLEOTIDE SEQUENCE</scope>
</reference>
<keyword evidence="2" id="KW-1133">Transmembrane helix</keyword>
<dbReference type="AlphaFoldDB" id="A0A6J6H3T4"/>
<dbReference type="EMBL" id="CAFBPI010000014">
    <property type="protein sequence ID" value="CAB5009216.1"/>
    <property type="molecule type" value="Genomic_DNA"/>
</dbReference>
<dbReference type="EMBL" id="CAEZUD010000024">
    <property type="protein sequence ID" value="CAB4589442.1"/>
    <property type="molecule type" value="Genomic_DNA"/>
</dbReference>
<dbReference type="EMBL" id="CAEZYL010000010">
    <property type="protein sequence ID" value="CAB4717844.1"/>
    <property type="molecule type" value="Genomic_DNA"/>
</dbReference>
<feature type="transmembrane region" description="Helical" evidence="2">
    <location>
        <begin position="59"/>
        <end position="79"/>
    </location>
</feature>
<feature type="transmembrane region" description="Helical" evidence="2">
    <location>
        <begin position="31"/>
        <end position="53"/>
    </location>
</feature>
<evidence type="ECO:0000256" key="1">
    <source>
        <dbReference type="SAM" id="MobiDB-lite"/>
    </source>
</evidence>
<gene>
    <name evidence="3" type="ORF">UFOPK1380_00404</name>
    <name evidence="4" type="ORF">UFOPK1778_00600</name>
    <name evidence="5" type="ORF">UFOPK1863_00229</name>
    <name evidence="6" type="ORF">UFOPK2689_00327</name>
    <name evidence="7" type="ORF">UFOPK3874_00248</name>
    <name evidence="8" type="ORF">UFOPK4095_00371</name>
</gene>
<sequence>MPKTPKLPGRSDDKGINNGGGRFGAGNEEGAAWSIFGYIISGLLIWGGIGYGLDRWLGTSFIVLIGLLLGAGSGIYLVWLRFVKN</sequence>
<evidence type="ECO:0000313" key="5">
    <source>
        <dbReference type="EMBL" id="CAB4608357.1"/>
    </source>
</evidence>